<evidence type="ECO:0000313" key="1">
    <source>
        <dbReference type="EMBL" id="MDN3708017.1"/>
    </source>
</evidence>
<reference evidence="2" key="1">
    <citation type="journal article" date="2014" name="Int. J. Syst. Evol. Microbiol.">
        <title>Complete genome of a new Firmicutes species belonging to the dominant human colonic microbiota ('Ruminococcus bicirculans') reveals two chromosomes and a selective capacity to utilize plant glucans.</title>
        <authorList>
            <consortium name="NISC Comparative Sequencing Program"/>
            <person name="Wegmann U."/>
            <person name="Louis P."/>
            <person name="Goesmann A."/>
            <person name="Henrissat B."/>
            <person name="Duncan S.H."/>
            <person name="Flint H.J."/>
        </authorList>
    </citation>
    <scope>NUCLEOTIDE SEQUENCE</scope>
    <source>
        <strain evidence="2">CECT 7184</strain>
    </source>
</reference>
<proteinExistence type="predicted"/>
<accession>A0ABT8D0H6</accession>
<gene>
    <name evidence="1" type="ORF">QW060_12950</name>
    <name evidence="2" type="ORF">QW060_17825</name>
    <name evidence="3" type="ORF">QW060_24530</name>
</gene>
<comment type="caution">
    <text evidence="2">The sequence shown here is derived from an EMBL/GenBank/DDBJ whole genome shotgun (WGS) entry which is preliminary data.</text>
</comment>
<name>A0ABT8D0H6_9FLAO</name>
<dbReference type="EMBL" id="JAUFQU010000008">
    <property type="protein sequence ID" value="MDN3708940.1"/>
    <property type="molecule type" value="Genomic_DNA"/>
</dbReference>
<dbReference type="Proteomes" id="UP001242368">
    <property type="component" value="Unassembled WGS sequence"/>
</dbReference>
<dbReference type="EMBL" id="JAUFQU010000001">
    <property type="protein sequence ID" value="MDN3708017.1"/>
    <property type="molecule type" value="Genomic_DNA"/>
</dbReference>
<dbReference type="RefSeq" id="WP_290363905.1">
    <property type="nucleotide sequence ID" value="NZ_JAUFQU010000001.1"/>
</dbReference>
<evidence type="ECO:0000313" key="3">
    <source>
        <dbReference type="EMBL" id="MDN3710069.1"/>
    </source>
</evidence>
<organism evidence="2 4">
    <name type="scientific">Paenimyroides ceti</name>
    <dbReference type="NCBI Taxonomy" id="395087"/>
    <lineage>
        <taxon>Bacteria</taxon>
        <taxon>Pseudomonadati</taxon>
        <taxon>Bacteroidota</taxon>
        <taxon>Flavobacteriia</taxon>
        <taxon>Flavobacteriales</taxon>
        <taxon>Flavobacteriaceae</taxon>
        <taxon>Paenimyroides</taxon>
    </lineage>
</organism>
<keyword evidence="4" id="KW-1185">Reference proteome</keyword>
<dbReference type="EMBL" id="JAUFQU010000072">
    <property type="protein sequence ID" value="MDN3710069.1"/>
    <property type="molecule type" value="Genomic_DNA"/>
</dbReference>
<protein>
    <submittedName>
        <fullName evidence="2">Uncharacterized protein</fullName>
    </submittedName>
</protein>
<evidence type="ECO:0000313" key="4">
    <source>
        <dbReference type="Proteomes" id="UP001242368"/>
    </source>
</evidence>
<sequence>MYTLKIQKILNEINRLNIPAEKVKLLKKAIAIADENEDIEWGYDLRLILIDTERDLAFSNESIPAFAWLLQAYEQHPDVFDENDFLWQYKWMMSELYDNPKVSREQIENALEDFKMRLQRNGYGIRAYYNELFNDCIVQKNITALDHAMQEVNKVPRDGMSDCEACEMDAEVTAFLYTRGFDEAYKKALPLLDKQYTCLHVPMRTLVNLCYAAYKNNREEVAASLYPKCQDEIAKLANDTSVLLSAIKLSVYMAAKYPQEAHKWIEKYLPLADGPQNRLLFSFSMYLIEALQLLEDGLIFVVDLPEQHSLYQSHKNQFTKEELLAHYMPLAKNIAQQFDERNSNSNFMRQYQELIS</sequence>
<reference evidence="2" key="3">
    <citation type="submission" date="2023-06" db="EMBL/GenBank/DDBJ databases">
        <authorList>
            <person name="Lucena T."/>
            <person name="Sun Q."/>
        </authorList>
    </citation>
    <scope>NUCLEOTIDE SEQUENCE</scope>
    <source>
        <strain evidence="2">CECT 7184</strain>
    </source>
</reference>
<reference evidence="4" key="2">
    <citation type="journal article" date="2019" name="Int. J. Syst. Evol. Microbiol.">
        <title>The Global Catalogue of Microorganisms (GCM) 10K type strain sequencing project: providing services to taxonomists for standard genome sequencing and annotation.</title>
        <authorList>
            <consortium name="The Broad Institute Genomics Platform"/>
            <consortium name="The Broad Institute Genome Sequencing Center for Infectious Disease"/>
            <person name="Wu L."/>
            <person name="Ma J."/>
        </authorList>
    </citation>
    <scope>NUCLEOTIDE SEQUENCE [LARGE SCALE GENOMIC DNA]</scope>
    <source>
        <strain evidence="4">CECT 7184</strain>
    </source>
</reference>
<evidence type="ECO:0000313" key="2">
    <source>
        <dbReference type="EMBL" id="MDN3708940.1"/>
    </source>
</evidence>